<keyword evidence="1" id="KW-1133">Transmembrane helix</keyword>
<gene>
    <name evidence="2" type="ORF">RBB77_01670</name>
</gene>
<dbReference type="AlphaFoldDB" id="A0AAU7ZRI0"/>
<protein>
    <submittedName>
        <fullName evidence="2">DUF1360 domain-containing protein</fullName>
    </submittedName>
</protein>
<dbReference type="Pfam" id="PF07098">
    <property type="entry name" value="DUF1360"/>
    <property type="match status" value="1"/>
</dbReference>
<proteinExistence type="predicted"/>
<dbReference type="RefSeq" id="WP_353064456.1">
    <property type="nucleotide sequence ID" value="NZ_CP132942.1"/>
</dbReference>
<evidence type="ECO:0000256" key="1">
    <source>
        <dbReference type="SAM" id="Phobius"/>
    </source>
</evidence>
<dbReference type="InterPro" id="IPR010773">
    <property type="entry name" value="Mycophage_PG1_Gp7"/>
</dbReference>
<evidence type="ECO:0000313" key="2">
    <source>
        <dbReference type="EMBL" id="XCB33618.1"/>
    </source>
</evidence>
<keyword evidence="1" id="KW-0472">Membrane</keyword>
<reference evidence="2" key="1">
    <citation type="submission" date="2023-08" db="EMBL/GenBank/DDBJ databases">
        <authorList>
            <person name="Messyasz A."/>
            <person name="Mannisto M.K."/>
            <person name="Kerkhof L.J."/>
            <person name="Haggblom M."/>
        </authorList>
    </citation>
    <scope>NUCLEOTIDE SEQUENCE</scope>
    <source>
        <strain evidence="2">X5P6</strain>
    </source>
</reference>
<reference evidence="2" key="2">
    <citation type="journal article" date="2024" name="Environ. Microbiol.">
        <title>Genome analysis and description of Tunturibacter gen. nov. expands the diversity of Terriglobia in tundra soils.</title>
        <authorList>
            <person name="Messyasz A."/>
            <person name="Mannisto M.K."/>
            <person name="Kerkhof L.J."/>
            <person name="Haggblom M.M."/>
        </authorList>
    </citation>
    <scope>NUCLEOTIDE SEQUENCE</scope>
    <source>
        <strain evidence="2">X5P6</strain>
    </source>
</reference>
<sequence length="125" mass="14100">MRFYWLTLGILGVWRITHLLSAEDGPWNMTVAIRRKAGSGFWGSLLDCFYCLSLWVAFPFAYLLGEALKERFLLWLAFSAGAILLDKLDSKGPDPPIYFEHGGDDHVMLRKDESSASGINLNTKT</sequence>
<name>A0AAU7ZRI0_9BACT</name>
<accession>A0AAU7ZRI0</accession>
<organism evidence="2">
    <name type="scientific">Tunturiibacter psychrotolerans</name>
    <dbReference type="NCBI Taxonomy" id="3069686"/>
    <lineage>
        <taxon>Bacteria</taxon>
        <taxon>Pseudomonadati</taxon>
        <taxon>Acidobacteriota</taxon>
        <taxon>Terriglobia</taxon>
        <taxon>Terriglobales</taxon>
        <taxon>Acidobacteriaceae</taxon>
        <taxon>Tunturiibacter</taxon>
    </lineage>
</organism>
<dbReference type="EMBL" id="CP132942">
    <property type="protein sequence ID" value="XCB33618.1"/>
    <property type="molecule type" value="Genomic_DNA"/>
</dbReference>
<keyword evidence="1" id="KW-0812">Transmembrane</keyword>
<dbReference type="KEGG" id="tpsc:RBB77_01670"/>
<feature type="transmembrane region" description="Helical" evidence="1">
    <location>
        <begin position="41"/>
        <end position="65"/>
    </location>
</feature>